<evidence type="ECO:0000313" key="3">
    <source>
        <dbReference type="Proteomes" id="UP000030645"/>
    </source>
</evidence>
<keyword evidence="1" id="KW-1133">Transmembrane helix</keyword>
<keyword evidence="1" id="KW-0812">Transmembrane</keyword>
<feature type="transmembrane region" description="Helical" evidence="1">
    <location>
        <begin position="51"/>
        <end position="78"/>
    </location>
</feature>
<dbReference type="EMBL" id="KE344513">
    <property type="protein sequence ID" value="EXB65613.1"/>
    <property type="molecule type" value="Genomic_DNA"/>
</dbReference>
<accession>W9RR50</accession>
<dbReference type="AlphaFoldDB" id="W9RR50"/>
<name>W9RR50_9ROSA</name>
<proteinExistence type="predicted"/>
<sequence>MMTRTGVNKPICSSGFHEGVVGYWCIRNLGLEGPTLLSNMPTFVTDLTYNIIVWIGATVPVVVVLTIGVGIMVIVVAIDMGIVVAVDRVIMIVVEVRAMSCRSWMCEIGSGG</sequence>
<protein>
    <submittedName>
        <fullName evidence="2">Uncharacterized protein</fullName>
    </submittedName>
</protein>
<organism evidence="2 3">
    <name type="scientific">Morus notabilis</name>
    <dbReference type="NCBI Taxonomy" id="981085"/>
    <lineage>
        <taxon>Eukaryota</taxon>
        <taxon>Viridiplantae</taxon>
        <taxon>Streptophyta</taxon>
        <taxon>Embryophyta</taxon>
        <taxon>Tracheophyta</taxon>
        <taxon>Spermatophyta</taxon>
        <taxon>Magnoliopsida</taxon>
        <taxon>eudicotyledons</taxon>
        <taxon>Gunneridae</taxon>
        <taxon>Pentapetalae</taxon>
        <taxon>rosids</taxon>
        <taxon>fabids</taxon>
        <taxon>Rosales</taxon>
        <taxon>Moraceae</taxon>
        <taxon>Moreae</taxon>
        <taxon>Morus</taxon>
    </lineage>
</organism>
<gene>
    <name evidence="2" type="ORF">L484_025879</name>
</gene>
<evidence type="ECO:0000313" key="2">
    <source>
        <dbReference type="EMBL" id="EXB65613.1"/>
    </source>
</evidence>
<dbReference type="Proteomes" id="UP000030645">
    <property type="component" value="Unassembled WGS sequence"/>
</dbReference>
<reference evidence="3" key="1">
    <citation type="submission" date="2013-01" db="EMBL/GenBank/DDBJ databases">
        <title>Draft Genome Sequence of a Mulberry Tree, Morus notabilis C.K. Schneid.</title>
        <authorList>
            <person name="He N."/>
            <person name="Zhao S."/>
        </authorList>
    </citation>
    <scope>NUCLEOTIDE SEQUENCE</scope>
</reference>
<evidence type="ECO:0000256" key="1">
    <source>
        <dbReference type="SAM" id="Phobius"/>
    </source>
</evidence>
<keyword evidence="3" id="KW-1185">Reference proteome</keyword>
<keyword evidence="1" id="KW-0472">Membrane</keyword>